<dbReference type="SUPFAM" id="SSF58104">
    <property type="entry name" value="Methyl-accepting chemotaxis protein (MCP) signaling domain"/>
    <property type="match status" value="1"/>
</dbReference>
<dbReference type="Pfam" id="PF11887">
    <property type="entry name" value="Mce4_CUP1"/>
    <property type="match status" value="1"/>
</dbReference>
<keyword evidence="5" id="KW-1185">Reference proteome</keyword>
<feature type="domain" description="Mce/MlaD" evidence="2">
    <location>
        <begin position="54"/>
        <end position="128"/>
    </location>
</feature>
<dbReference type="InterPro" id="IPR024516">
    <property type="entry name" value="Mce_C"/>
</dbReference>
<reference evidence="4 5" key="1">
    <citation type="submission" date="2021-04" db="EMBL/GenBank/DDBJ databases">
        <title>Nocardia tengchongensis.</title>
        <authorList>
            <person name="Zhuang k."/>
            <person name="Ran Y."/>
            <person name="Li W."/>
        </authorList>
    </citation>
    <scope>NUCLEOTIDE SEQUENCE [LARGE SCALE GENOMIC DNA]</scope>
    <source>
        <strain evidence="4 5">CFH S0057</strain>
    </source>
</reference>
<dbReference type="RefSeq" id="WP_213558622.1">
    <property type="nucleotide sequence ID" value="NZ_JBHTCI010000001.1"/>
</dbReference>
<keyword evidence="1" id="KW-0472">Membrane</keyword>
<dbReference type="EMBL" id="CP074371">
    <property type="protein sequence ID" value="QVI22541.1"/>
    <property type="molecule type" value="Genomic_DNA"/>
</dbReference>
<evidence type="ECO:0000259" key="2">
    <source>
        <dbReference type="Pfam" id="PF02470"/>
    </source>
</evidence>
<evidence type="ECO:0000313" key="4">
    <source>
        <dbReference type="EMBL" id="QVI22541.1"/>
    </source>
</evidence>
<keyword evidence="1" id="KW-1133">Transmembrane helix</keyword>
<dbReference type="PANTHER" id="PTHR33371:SF15">
    <property type="entry name" value="LIPOPROTEIN LPRN"/>
    <property type="match status" value="1"/>
</dbReference>
<evidence type="ECO:0000313" key="5">
    <source>
        <dbReference type="Proteomes" id="UP000683310"/>
    </source>
</evidence>
<evidence type="ECO:0000256" key="1">
    <source>
        <dbReference type="SAM" id="Phobius"/>
    </source>
</evidence>
<accession>A0ABX8CRJ4</accession>
<feature type="domain" description="Mammalian cell entry C-terminal" evidence="3">
    <location>
        <begin position="136"/>
        <end position="346"/>
    </location>
</feature>
<name>A0ABX8CRJ4_9NOCA</name>
<evidence type="ECO:0000259" key="3">
    <source>
        <dbReference type="Pfam" id="PF11887"/>
    </source>
</evidence>
<protein>
    <submittedName>
        <fullName evidence="4">MCE family protein</fullName>
    </submittedName>
</protein>
<dbReference type="Pfam" id="PF02470">
    <property type="entry name" value="MlaD"/>
    <property type="match status" value="1"/>
</dbReference>
<organism evidence="4 5">
    <name type="scientific">Nocardia tengchongensis</name>
    <dbReference type="NCBI Taxonomy" id="2055889"/>
    <lineage>
        <taxon>Bacteria</taxon>
        <taxon>Bacillati</taxon>
        <taxon>Actinomycetota</taxon>
        <taxon>Actinomycetes</taxon>
        <taxon>Mycobacteriales</taxon>
        <taxon>Nocardiaceae</taxon>
        <taxon>Nocardia</taxon>
    </lineage>
</organism>
<dbReference type="NCBIfam" id="TIGR00996">
    <property type="entry name" value="Mtu_fam_mce"/>
    <property type="match status" value="1"/>
</dbReference>
<dbReference type="Gene3D" id="1.10.287.950">
    <property type="entry name" value="Methyl-accepting chemotaxis protein"/>
    <property type="match status" value="1"/>
</dbReference>
<keyword evidence="1" id="KW-0812">Transmembrane</keyword>
<proteinExistence type="predicted"/>
<gene>
    <name evidence="4" type="ORF">KHQ06_05705</name>
</gene>
<sequence length="373" mass="38892">MSNRLSGPWGERTGRRARRVIVAVAVTATAVVASGCGLTVESLPLPKPGAGEETYTIHAAFDNALNLPDQAKVKIGGSDVGVVTKITTKDFKANVDLAIRKDIELPKGSTAELRQATPLGDVFVAVSKPKTQPGTEMLKDGGRIENTSAGATVEELLISVSLLFNGGGIASLSKLTSEMDSIVGGRGEQLGHVLTQMTSVMTSLNKNSARVDNVLSGFSALANTIEANHQQLGQVADSLPGMIGAIAENNQAIGDLLNKISTTSAALGDYANTTSDSLGSLLDNLNQLMSALARTDQTLGPALDALHDIRPRVDATFKGDTLAPAAVLSMLDIGLLTDPANSKFPDVKDLNDFGGSLIQVLQVIYGRINGGHR</sequence>
<feature type="transmembrane region" description="Helical" evidence="1">
    <location>
        <begin position="20"/>
        <end position="40"/>
    </location>
</feature>
<dbReference type="Proteomes" id="UP000683310">
    <property type="component" value="Chromosome"/>
</dbReference>
<dbReference type="PANTHER" id="PTHR33371">
    <property type="entry name" value="INTERMEMBRANE PHOSPHOLIPID TRANSPORT SYSTEM BINDING PROTEIN MLAD-RELATED"/>
    <property type="match status" value="1"/>
</dbReference>
<dbReference type="InterPro" id="IPR003399">
    <property type="entry name" value="Mce/MlaD"/>
</dbReference>
<dbReference type="InterPro" id="IPR005693">
    <property type="entry name" value="Mce"/>
</dbReference>
<dbReference type="InterPro" id="IPR052336">
    <property type="entry name" value="MlaD_Phospholipid_Transporter"/>
</dbReference>